<dbReference type="AlphaFoldDB" id="A0AAP0JX68"/>
<evidence type="ECO:0000313" key="2">
    <source>
        <dbReference type="Proteomes" id="UP001420932"/>
    </source>
</evidence>
<evidence type="ECO:0000313" key="1">
    <source>
        <dbReference type="EMBL" id="KAK9141853.1"/>
    </source>
</evidence>
<reference evidence="1 2" key="1">
    <citation type="submission" date="2024-01" db="EMBL/GenBank/DDBJ databases">
        <title>Genome assemblies of Stephania.</title>
        <authorList>
            <person name="Yang L."/>
        </authorList>
    </citation>
    <scope>NUCLEOTIDE SEQUENCE [LARGE SCALE GENOMIC DNA]</scope>
    <source>
        <strain evidence="1">YNDBR</strain>
        <tissue evidence="1">Leaf</tissue>
    </source>
</reference>
<dbReference type="EMBL" id="JBBNAF010000005">
    <property type="protein sequence ID" value="KAK9141853.1"/>
    <property type="molecule type" value="Genomic_DNA"/>
</dbReference>
<name>A0AAP0JX68_9MAGN</name>
<organism evidence="1 2">
    <name type="scientific">Stephania yunnanensis</name>
    <dbReference type="NCBI Taxonomy" id="152371"/>
    <lineage>
        <taxon>Eukaryota</taxon>
        <taxon>Viridiplantae</taxon>
        <taxon>Streptophyta</taxon>
        <taxon>Embryophyta</taxon>
        <taxon>Tracheophyta</taxon>
        <taxon>Spermatophyta</taxon>
        <taxon>Magnoliopsida</taxon>
        <taxon>Ranunculales</taxon>
        <taxon>Menispermaceae</taxon>
        <taxon>Menispermoideae</taxon>
        <taxon>Cissampelideae</taxon>
        <taxon>Stephania</taxon>
    </lineage>
</organism>
<comment type="caution">
    <text evidence="1">The sequence shown here is derived from an EMBL/GenBank/DDBJ whole genome shotgun (WGS) entry which is preliminary data.</text>
</comment>
<gene>
    <name evidence="1" type="ORF">Syun_011253</name>
</gene>
<keyword evidence="2" id="KW-1185">Reference proteome</keyword>
<proteinExistence type="predicted"/>
<sequence>MEMGAEYRTDWNPSALSSSQCLQQYSQVRTSCCRSEQLFQSKNIGAKASGYAYDSDETIKMTEDEIDPAYNVVASNISKR</sequence>
<dbReference type="Proteomes" id="UP001420932">
    <property type="component" value="Unassembled WGS sequence"/>
</dbReference>
<accession>A0AAP0JX68</accession>
<protein>
    <submittedName>
        <fullName evidence="1">Uncharacterized protein</fullName>
    </submittedName>
</protein>